<protein>
    <recommendedName>
        <fullName evidence="3">STAS/SEC14 domain-containing protein</fullName>
    </recommendedName>
</protein>
<sequence>MSKKFPKIIKSELATVTICKNIVVFEANPDVLVTIKSSISLLTRSLIEVGSRPMVYISHRINNYAVNPIDYKYLERLPNLKGIAVVGYTKMAQESVKLEENFFKKPILSFSTFDEAKIWADQLISKSTTVLH</sequence>
<evidence type="ECO:0008006" key="3">
    <source>
        <dbReference type="Google" id="ProtNLM"/>
    </source>
</evidence>
<dbReference type="AlphaFoldDB" id="A0A167HPY6"/>
<organism evidence="1 2">
    <name type="scientific">Cochleicola gelatinilyticus</name>
    <dbReference type="NCBI Taxonomy" id="1763537"/>
    <lineage>
        <taxon>Bacteria</taxon>
        <taxon>Pseudomonadati</taxon>
        <taxon>Bacteroidota</taxon>
        <taxon>Flavobacteriia</taxon>
        <taxon>Flavobacteriales</taxon>
        <taxon>Flavobacteriaceae</taxon>
        <taxon>Cochleicola</taxon>
    </lineage>
</organism>
<dbReference type="STRING" id="1763537.ULVI_09680"/>
<dbReference type="OrthoDB" id="1144611at2"/>
<evidence type="ECO:0000313" key="2">
    <source>
        <dbReference type="Proteomes" id="UP000077013"/>
    </source>
</evidence>
<reference evidence="1 2" key="1">
    <citation type="submission" date="2016-02" db="EMBL/GenBank/DDBJ databases">
        <title>Ulvibacter sp. LPB0005, isolated from Thais luteostoma.</title>
        <authorList>
            <person name="Shin S.-K."/>
            <person name="Yi H."/>
        </authorList>
    </citation>
    <scope>NUCLEOTIDE SEQUENCE [LARGE SCALE GENOMIC DNA]</scope>
    <source>
        <strain evidence="1 2">LPB0005</strain>
    </source>
</reference>
<evidence type="ECO:0000313" key="1">
    <source>
        <dbReference type="EMBL" id="OAB78841.1"/>
    </source>
</evidence>
<name>A0A167HPY6_9FLAO</name>
<accession>A0A167HPY6</accession>
<gene>
    <name evidence="1" type="ORF">ULVI_09680</name>
</gene>
<dbReference type="Proteomes" id="UP000077013">
    <property type="component" value="Unassembled WGS sequence"/>
</dbReference>
<dbReference type="RefSeq" id="WP_068592232.1">
    <property type="nucleotide sequence ID" value="NZ_LRXL01000037.1"/>
</dbReference>
<keyword evidence="2" id="KW-1185">Reference proteome</keyword>
<comment type="caution">
    <text evidence="1">The sequence shown here is derived from an EMBL/GenBank/DDBJ whole genome shotgun (WGS) entry which is preliminary data.</text>
</comment>
<proteinExistence type="predicted"/>
<dbReference type="EMBL" id="LRXL01000037">
    <property type="protein sequence ID" value="OAB78841.1"/>
    <property type="molecule type" value="Genomic_DNA"/>
</dbReference>